<evidence type="ECO:0000259" key="1">
    <source>
        <dbReference type="Pfam" id="PF20376"/>
    </source>
</evidence>
<protein>
    <submittedName>
        <fullName evidence="2">DUF6671 family protein</fullName>
    </submittedName>
</protein>
<reference evidence="2" key="1">
    <citation type="submission" date="2024-01" db="EMBL/GenBank/DDBJ databases">
        <title>The genome sequence of Micromonospora mangrovi CCTCC AA 2012012.</title>
        <authorList>
            <person name="Gao J."/>
        </authorList>
    </citation>
    <scope>NUCLEOTIDE SEQUENCE</scope>
    <source>
        <strain evidence="2">CCTCC AA 2012012</strain>
    </source>
</reference>
<gene>
    <name evidence="3" type="ORF">ABUL08_14465</name>
    <name evidence="2" type="ORF">VK199_14405</name>
</gene>
<dbReference type="EMBL" id="CP157762">
    <property type="protein sequence ID" value="XBP96535.1"/>
    <property type="molecule type" value="Genomic_DNA"/>
</dbReference>
<dbReference type="RefSeq" id="WP_350938367.1">
    <property type="nucleotide sequence ID" value="NZ_CP157762.1"/>
</dbReference>
<reference evidence="3" key="2">
    <citation type="submission" date="2024-06" db="EMBL/GenBank/DDBJ databases">
        <title>Micromonospora mangrovi CCTCC AA 2012012 genome sequences.</title>
        <authorList>
            <person name="Gao J."/>
        </authorList>
    </citation>
    <scope>NUCLEOTIDE SEQUENCE</scope>
    <source>
        <strain evidence="3">CCTCC AA 2012012</strain>
    </source>
</reference>
<evidence type="ECO:0000313" key="2">
    <source>
        <dbReference type="EMBL" id="XBP96535.1"/>
    </source>
</evidence>
<name>A0AAU7MGD1_9ACTN</name>
<dbReference type="AlphaFoldDB" id="A0AAU7MGD1"/>
<feature type="domain" description="DUF6671" evidence="1">
    <location>
        <begin position="67"/>
        <end position="280"/>
    </location>
</feature>
<dbReference type="Pfam" id="PF20376">
    <property type="entry name" value="DUF6671"/>
    <property type="match status" value="1"/>
</dbReference>
<sequence length="280" mass="29140">MYRNVVGALATRHGKRAALAAPLRRAVGLRLRVPDVDTDALGTFTGEVPRTAPADRLVVTKARLGAAAAGCPVGVASEGSFGPHPAAPWCPLDVEHVALVDDRIGLVLVERAASTDTNHAELFTDGDDRAGLLAFARRVGLPGHALTVLPAVPPDGTYPMVKGIVRLPALLAAVTDAAAASRDGRARVAADLRAHHNPRRMRVIAEAGRRLARRLATRCPACAGPGWGVVGTRPGLPCRACGTATERVGELIHGCPLCDHRVTAAPADTADPAECPRCNP</sequence>
<evidence type="ECO:0000313" key="3">
    <source>
        <dbReference type="EMBL" id="XCH77240.1"/>
    </source>
</evidence>
<accession>A0AAU7MGD1</accession>
<dbReference type="EMBL" id="CP159342">
    <property type="protein sequence ID" value="XCH77240.1"/>
    <property type="molecule type" value="Genomic_DNA"/>
</dbReference>
<organism evidence="2">
    <name type="scientific">Micromonospora sp. CCTCC AA 2012012</name>
    <dbReference type="NCBI Taxonomy" id="3111921"/>
    <lineage>
        <taxon>Bacteria</taxon>
        <taxon>Bacillati</taxon>
        <taxon>Actinomycetota</taxon>
        <taxon>Actinomycetes</taxon>
        <taxon>Micromonosporales</taxon>
        <taxon>Micromonosporaceae</taxon>
        <taxon>Micromonospora</taxon>
    </lineage>
</organism>
<proteinExistence type="predicted"/>
<dbReference type="InterPro" id="IPR046612">
    <property type="entry name" value="DUF6671"/>
</dbReference>